<name>A0A835WPD5_9CHLO</name>
<evidence type="ECO:0000313" key="2">
    <source>
        <dbReference type="EMBL" id="KAG2451210.1"/>
    </source>
</evidence>
<keyword evidence="3" id="KW-1185">Reference proteome</keyword>
<dbReference type="InterPro" id="IPR029063">
    <property type="entry name" value="SAM-dependent_MTases_sf"/>
</dbReference>
<accession>A0A835WPD5</accession>
<dbReference type="Proteomes" id="UP000613740">
    <property type="component" value="Unassembled WGS sequence"/>
</dbReference>
<evidence type="ECO:0000313" key="3">
    <source>
        <dbReference type="Proteomes" id="UP000613740"/>
    </source>
</evidence>
<gene>
    <name evidence="2" type="ORF">HYH02_003817</name>
</gene>
<dbReference type="AlphaFoldDB" id="A0A835WPD5"/>
<evidence type="ECO:0008006" key="4">
    <source>
        <dbReference type="Google" id="ProtNLM"/>
    </source>
</evidence>
<dbReference type="SUPFAM" id="SSF53335">
    <property type="entry name" value="S-adenosyl-L-methionine-dependent methyltransferases"/>
    <property type="match status" value="1"/>
</dbReference>
<dbReference type="Gene3D" id="3.40.50.150">
    <property type="entry name" value="Vaccinia Virus protein VP39"/>
    <property type="match status" value="1"/>
</dbReference>
<reference evidence="2" key="1">
    <citation type="journal article" date="2020" name="bioRxiv">
        <title>Comparative genomics of Chlamydomonas.</title>
        <authorList>
            <person name="Craig R.J."/>
            <person name="Hasan A.R."/>
            <person name="Ness R.W."/>
            <person name="Keightley P.D."/>
        </authorList>
    </citation>
    <scope>NUCLEOTIDE SEQUENCE</scope>
    <source>
        <strain evidence="2">CCAP 11/173</strain>
    </source>
</reference>
<dbReference type="PANTHER" id="PTHR14614">
    <property type="entry name" value="HEPATOCELLULAR CARCINOMA-ASSOCIATED ANTIGEN"/>
    <property type="match status" value="1"/>
</dbReference>
<dbReference type="PANTHER" id="PTHR14614:SF132">
    <property type="entry name" value="PROTEIN-LYSINE METHYLTRANSFERASE C42C1.13"/>
    <property type="match status" value="1"/>
</dbReference>
<dbReference type="InterPro" id="IPR019410">
    <property type="entry name" value="Methyltransf_16"/>
</dbReference>
<proteinExistence type="predicted"/>
<dbReference type="OrthoDB" id="413520at2759"/>
<dbReference type="Pfam" id="PF10294">
    <property type="entry name" value="Methyltransf_16"/>
    <property type="match status" value="1"/>
</dbReference>
<feature type="compositionally biased region" description="Basic and acidic residues" evidence="1">
    <location>
        <begin position="208"/>
        <end position="220"/>
    </location>
</feature>
<organism evidence="2 3">
    <name type="scientific">Chlamydomonas schloesseri</name>
    <dbReference type="NCBI Taxonomy" id="2026947"/>
    <lineage>
        <taxon>Eukaryota</taxon>
        <taxon>Viridiplantae</taxon>
        <taxon>Chlorophyta</taxon>
        <taxon>core chlorophytes</taxon>
        <taxon>Chlorophyceae</taxon>
        <taxon>CS clade</taxon>
        <taxon>Chlamydomonadales</taxon>
        <taxon>Chlamydomonadaceae</taxon>
        <taxon>Chlamydomonas</taxon>
    </lineage>
</organism>
<dbReference type="EMBL" id="JAEHOD010000008">
    <property type="protein sequence ID" value="KAG2451210.1"/>
    <property type="molecule type" value="Genomic_DNA"/>
</dbReference>
<feature type="region of interest" description="Disordered" evidence="1">
    <location>
        <begin position="191"/>
        <end position="260"/>
    </location>
</feature>
<feature type="compositionally biased region" description="Pro residues" evidence="1">
    <location>
        <begin position="231"/>
        <end position="260"/>
    </location>
</feature>
<evidence type="ECO:0000256" key="1">
    <source>
        <dbReference type="SAM" id="MobiDB-lite"/>
    </source>
</evidence>
<sequence length="469" mass="46748">MQREEVCVEIGPTLKVRLLQRPPQVPPMEEDDFAAAGGALQCATAGAEGSGVAAEPGSRAGLLASDCLLGWELWPAATTLALFLTNPEGRRILKAAARVVELGAGLGLPGIVAAALGAPRVTLTDLPQALPLAAANARLNGVAGACTAAPLDWGEVARLAARPGGAGAAAGEVRAAAAAAGAVDGTADAQAVAAGPESSGAPCPVAEGRTEGRRPRERSKQVQQAQGLAPASPPSPKPPPPPSLPQPPPPPPMPLSPPPAAAAAAAAHLGAYDLVLAADVVYVSALAPLLADTISAVAAPAPAPAPAAATAARRPQLSEEDGAPQIIKTQHAWPEKKDGAVAAQAQAQVALEDEAGGAVPADTAPSDAGAGAGAGAAGGCSGAVACVGGSGDADVGGVRPVTVVLVAHTTRKSVWLDRGSGQVVADDTDEPWERFLGCMRGHGFQWRRVEVEGRMCEESFVGVFTRREV</sequence>
<comment type="caution">
    <text evidence="2">The sequence shown here is derived from an EMBL/GenBank/DDBJ whole genome shotgun (WGS) entry which is preliminary data.</text>
</comment>
<protein>
    <recommendedName>
        <fullName evidence="4">Calmodulin-lysine N-methyltransferase</fullName>
    </recommendedName>
</protein>